<evidence type="ECO:0000256" key="1">
    <source>
        <dbReference type="SAM" id="MobiDB-lite"/>
    </source>
</evidence>
<feature type="region of interest" description="Disordered" evidence="1">
    <location>
        <begin position="87"/>
        <end position="111"/>
    </location>
</feature>
<accession>M9MDA5</accession>
<protein>
    <submittedName>
        <fullName evidence="2">Uncharacterized protein</fullName>
    </submittedName>
</protein>
<proteinExistence type="predicted"/>
<dbReference type="Proteomes" id="UP000011976">
    <property type="component" value="Unassembled WGS sequence"/>
</dbReference>
<dbReference type="EMBL" id="DF196776">
    <property type="protein sequence ID" value="GAC74243.1"/>
    <property type="molecule type" value="Genomic_DNA"/>
</dbReference>
<dbReference type="OrthoDB" id="2552985at2759"/>
<evidence type="ECO:0000313" key="2">
    <source>
        <dbReference type="EMBL" id="GAC74243.1"/>
    </source>
</evidence>
<dbReference type="AlphaFoldDB" id="M9MDA5"/>
<organism evidence="2 3">
    <name type="scientific">Pseudozyma antarctica (strain T-34)</name>
    <name type="common">Yeast</name>
    <name type="synonym">Candida antarctica</name>
    <dbReference type="NCBI Taxonomy" id="1151754"/>
    <lineage>
        <taxon>Eukaryota</taxon>
        <taxon>Fungi</taxon>
        <taxon>Dikarya</taxon>
        <taxon>Basidiomycota</taxon>
        <taxon>Ustilaginomycotina</taxon>
        <taxon>Ustilaginomycetes</taxon>
        <taxon>Ustilaginales</taxon>
        <taxon>Ustilaginaceae</taxon>
        <taxon>Moesziomyces</taxon>
    </lineage>
</organism>
<reference evidence="3" key="1">
    <citation type="journal article" date="2013" name="Genome Announc.">
        <title>Genome sequence of the basidiomycetous yeast Pseudozyma antarctica T-34, a producer of the glycolipid biosurfactants mannosylerythritol lipids.</title>
        <authorList>
            <person name="Morita T."/>
            <person name="Koike H."/>
            <person name="Koyama Y."/>
            <person name="Hagiwara H."/>
            <person name="Ito E."/>
            <person name="Fukuoka T."/>
            <person name="Imura T."/>
            <person name="Machida M."/>
            <person name="Kitamoto D."/>
        </authorList>
    </citation>
    <scope>NUCLEOTIDE SEQUENCE [LARGE SCALE GENOMIC DNA]</scope>
    <source>
        <strain evidence="3">T-34</strain>
    </source>
</reference>
<name>M9MDA5_PSEA3</name>
<feature type="compositionally biased region" description="Basic and acidic residues" evidence="1">
    <location>
        <begin position="186"/>
        <end position="201"/>
    </location>
</feature>
<feature type="region of interest" description="Disordered" evidence="1">
    <location>
        <begin position="177"/>
        <end position="201"/>
    </location>
</feature>
<sequence>MHDSPPSTRTLCPTRWTLQLLPSTTGAFPRWTVPPGVPWEVLHPRLLDETRAEESRKRVRIDSPVVVIETPTRPVSIAPAVLDRLATETTEEEEGDTSKVVVGPDSDEDVSPDISLLHKVPAVRAGGNTASVDEGVRLASQSASSLQVRPPRPAHAPPPTCRFTFFRRTSCVSSASVSAAQSTTHDTSEAPPPEHEADVDHPAGGVKLLRTLPAMNAYEASFHPPSAGDGEGEASLGDSIVPPPTLHFTLAQITPLSSILSPLSLPRRDTPGAASSRINLLVVIRDMGDTARVRRLKTTTTRLELVVMDGTLTRAGVEKHLLKLVLWDHLTLTPLQPGDVVFVQNVSIQPPDPKPRLGPGFPRATVAHAAQSHNSSIQLCYRSNFTTPADAALNFDPAIAAFDAKSNRILQLVALWNHIPT</sequence>
<evidence type="ECO:0000313" key="3">
    <source>
        <dbReference type="Proteomes" id="UP000011976"/>
    </source>
</evidence>
<gene>
    <name evidence="2" type="ORF">PANT_10c00069</name>
</gene>